<organism evidence="1 2">
    <name type="scientific">Penicillium steckii</name>
    <dbReference type="NCBI Taxonomy" id="303698"/>
    <lineage>
        <taxon>Eukaryota</taxon>
        <taxon>Fungi</taxon>
        <taxon>Dikarya</taxon>
        <taxon>Ascomycota</taxon>
        <taxon>Pezizomycotina</taxon>
        <taxon>Eurotiomycetes</taxon>
        <taxon>Eurotiomycetidae</taxon>
        <taxon>Eurotiales</taxon>
        <taxon>Aspergillaceae</taxon>
        <taxon>Penicillium</taxon>
    </lineage>
</organism>
<dbReference type="AlphaFoldDB" id="A0A1V6SQ43"/>
<evidence type="ECO:0000313" key="2">
    <source>
        <dbReference type="Proteomes" id="UP000191285"/>
    </source>
</evidence>
<comment type="caution">
    <text evidence="1">The sequence shown here is derived from an EMBL/GenBank/DDBJ whole genome shotgun (WGS) entry which is preliminary data.</text>
</comment>
<accession>A0A1V6SQ43</accession>
<name>A0A1V6SQ43_9EURO</name>
<protein>
    <submittedName>
        <fullName evidence="1">Uncharacterized protein</fullName>
    </submittedName>
</protein>
<dbReference type="Proteomes" id="UP000191285">
    <property type="component" value="Unassembled WGS sequence"/>
</dbReference>
<proteinExistence type="predicted"/>
<dbReference type="EMBL" id="MLKD01000025">
    <property type="protein sequence ID" value="OQE16172.1"/>
    <property type="molecule type" value="Genomic_DNA"/>
</dbReference>
<reference evidence="2" key="1">
    <citation type="journal article" date="2017" name="Nat. Microbiol.">
        <title>Global analysis of biosynthetic gene clusters reveals vast potential of secondary metabolite production in Penicillium species.</title>
        <authorList>
            <person name="Nielsen J.C."/>
            <person name="Grijseels S."/>
            <person name="Prigent S."/>
            <person name="Ji B."/>
            <person name="Dainat J."/>
            <person name="Nielsen K.F."/>
            <person name="Frisvad J.C."/>
            <person name="Workman M."/>
            <person name="Nielsen J."/>
        </authorList>
    </citation>
    <scope>NUCLEOTIDE SEQUENCE [LARGE SCALE GENOMIC DNA]</scope>
    <source>
        <strain evidence="2">IBT 24891</strain>
    </source>
</reference>
<evidence type="ECO:0000313" key="1">
    <source>
        <dbReference type="EMBL" id="OQE16172.1"/>
    </source>
</evidence>
<gene>
    <name evidence="1" type="ORF">PENSTE_c025G05361</name>
</gene>
<keyword evidence="2" id="KW-1185">Reference proteome</keyword>
<dbReference type="OrthoDB" id="2440450at2759"/>
<sequence>MLTNKWLNDHPEHVPIFGPSPLHQHALEALPLNELTLFPLRDLLPFTLPPTILATKIPWKRDIADMTASVNRVLAPYFNTAVGCWFRPLSWDALEQTICFSRPARTPDVSDGFGHGMYASNNLVYALSLTGPGAVLMVFHGFSESDAAILDLPTLEWFRVVDKFMNIKSDSPELAGMTLEFMSSDFIRGPLPRRMSLKGPLEVQFEQSHIIQICAKSRKAFAMLNSSLKAIILLE</sequence>